<keyword evidence="2" id="KW-1133">Transmembrane helix</keyword>
<gene>
    <name evidence="4" type="ORF">PVMG_05821</name>
    <name evidence="3" type="ORF">PVMG_05939</name>
</gene>
<dbReference type="AlphaFoldDB" id="A0A0J9THK1"/>
<evidence type="ECO:0000313" key="5">
    <source>
        <dbReference type="Proteomes" id="UP000053776"/>
    </source>
</evidence>
<accession>A0A0J9THK1</accession>
<organism evidence="3 5">
    <name type="scientific">Plasmodium vivax Mauritania I</name>
    <dbReference type="NCBI Taxonomy" id="1035515"/>
    <lineage>
        <taxon>Eukaryota</taxon>
        <taxon>Sar</taxon>
        <taxon>Alveolata</taxon>
        <taxon>Apicomplexa</taxon>
        <taxon>Aconoidasida</taxon>
        <taxon>Haemosporida</taxon>
        <taxon>Plasmodiidae</taxon>
        <taxon>Plasmodium</taxon>
        <taxon>Plasmodium (Plasmodium)</taxon>
    </lineage>
</organism>
<evidence type="ECO:0000313" key="3">
    <source>
        <dbReference type="EMBL" id="KMZ95110.1"/>
    </source>
</evidence>
<dbReference type="OrthoDB" id="388821at2759"/>
<proteinExistence type="predicted"/>
<protein>
    <submittedName>
        <fullName evidence="3">Uncharacterized protein</fullName>
    </submittedName>
</protein>
<feature type="compositionally biased region" description="Basic and acidic residues" evidence="1">
    <location>
        <begin position="33"/>
        <end position="54"/>
    </location>
</feature>
<evidence type="ECO:0000256" key="2">
    <source>
        <dbReference type="SAM" id="Phobius"/>
    </source>
</evidence>
<dbReference type="EMBL" id="KQ234977">
    <property type="protein sequence ID" value="KMZ95677.1"/>
    <property type="molecule type" value="Genomic_DNA"/>
</dbReference>
<sequence>MSEKPEALQVQKGPVGRSGTQGTEESSVVIAETPDHREQGDSNLRDSLVEENNEHSPIPDMPNKVGTVDATLAGSSLFLLMMYKVIKHIFNKYYHFMLICILHYPSMLLVKNYYIFKYSYFFYR</sequence>
<reference evidence="3 5" key="1">
    <citation type="submission" date="2011-08" db="EMBL/GenBank/DDBJ databases">
        <title>The Genome Sequence of Plasmodium vivax Mauritania I.</title>
        <authorList>
            <consortium name="The Broad Institute Genome Sequencing Platform"/>
            <consortium name="The Broad Institute Genome Sequencing Center for Infectious Disease"/>
            <person name="Neafsey D."/>
            <person name="Carlton J."/>
            <person name="Barnwell J."/>
            <person name="Collins W."/>
            <person name="Escalante A."/>
            <person name="Mullikin J."/>
            <person name="Saul A."/>
            <person name="Guigo R."/>
            <person name="Camara F."/>
            <person name="Young S.K."/>
            <person name="Zeng Q."/>
            <person name="Gargeya S."/>
            <person name="Fitzgerald M."/>
            <person name="Haas B."/>
            <person name="Abouelleil A."/>
            <person name="Alvarado L."/>
            <person name="Arachchi H.M."/>
            <person name="Berlin A."/>
            <person name="Brown A."/>
            <person name="Chapman S.B."/>
            <person name="Chen Z."/>
            <person name="Dunbar C."/>
            <person name="Freedman E."/>
            <person name="Gearin G."/>
            <person name="Gellesch M."/>
            <person name="Goldberg J."/>
            <person name="Griggs A."/>
            <person name="Gujja S."/>
            <person name="Heiman D."/>
            <person name="Howarth C."/>
            <person name="Larson L."/>
            <person name="Lui A."/>
            <person name="MacDonald P.J.P."/>
            <person name="Montmayeur A."/>
            <person name="Murphy C."/>
            <person name="Neiman D."/>
            <person name="Pearson M."/>
            <person name="Priest M."/>
            <person name="Roberts A."/>
            <person name="Saif S."/>
            <person name="Shea T."/>
            <person name="Shenoy N."/>
            <person name="Sisk P."/>
            <person name="Stolte C."/>
            <person name="Sykes S."/>
            <person name="Wortman J."/>
            <person name="Nusbaum C."/>
            <person name="Birren B."/>
        </authorList>
    </citation>
    <scope>NUCLEOTIDE SEQUENCE [LARGE SCALE GENOMIC DNA]</scope>
    <source>
        <strain evidence="3 5">Mauritania I</strain>
    </source>
</reference>
<keyword evidence="2" id="KW-0472">Membrane</keyword>
<name>A0A0J9THK1_PLAVI</name>
<feature type="transmembrane region" description="Helical" evidence="2">
    <location>
        <begin position="93"/>
        <end position="116"/>
    </location>
</feature>
<keyword evidence="2" id="KW-0812">Transmembrane</keyword>
<dbReference type="EMBL" id="KQ235001">
    <property type="protein sequence ID" value="KMZ95110.1"/>
    <property type="molecule type" value="Genomic_DNA"/>
</dbReference>
<feature type="region of interest" description="Disordered" evidence="1">
    <location>
        <begin position="1"/>
        <end position="65"/>
    </location>
</feature>
<evidence type="ECO:0000313" key="4">
    <source>
        <dbReference type="EMBL" id="KMZ95677.1"/>
    </source>
</evidence>
<dbReference type="Proteomes" id="UP000053776">
    <property type="component" value="Unassembled WGS sequence"/>
</dbReference>
<evidence type="ECO:0000256" key="1">
    <source>
        <dbReference type="SAM" id="MobiDB-lite"/>
    </source>
</evidence>